<keyword evidence="1 5" id="KW-0963">Cytoplasm</keyword>
<keyword evidence="3 5" id="KW-0698">rRNA processing</keyword>
<dbReference type="SUPFAM" id="SSF50447">
    <property type="entry name" value="Translation proteins"/>
    <property type="match status" value="1"/>
</dbReference>
<dbReference type="PANTHER" id="PTHR33692:SF1">
    <property type="entry name" value="RIBOSOME MATURATION FACTOR RIMM"/>
    <property type="match status" value="1"/>
</dbReference>
<dbReference type="InterPro" id="IPR002676">
    <property type="entry name" value="RimM_N"/>
</dbReference>
<dbReference type="InterPro" id="IPR009000">
    <property type="entry name" value="Transl_B-barrel_sf"/>
</dbReference>
<dbReference type="Pfam" id="PF24986">
    <property type="entry name" value="PRC_RimM"/>
    <property type="match status" value="1"/>
</dbReference>
<comment type="domain">
    <text evidence="5">The PRC barrel domain binds ribosomal protein uS19.</text>
</comment>
<dbReference type="Proteomes" id="UP000251835">
    <property type="component" value="Unassembled WGS sequence"/>
</dbReference>
<feature type="domain" description="RimM N-terminal" evidence="6">
    <location>
        <begin position="10"/>
        <end position="91"/>
    </location>
</feature>
<dbReference type="RefSeq" id="WP_165806855.1">
    <property type="nucleotide sequence ID" value="NZ_QENZ01000004.1"/>
</dbReference>
<evidence type="ECO:0000259" key="6">
    <source>
        <dbReference type="Pfam" id="PF01782"/>
    </source>
</evidence>
<protein>
    <recommendedName>
        <fullName evidence="5">Ribosome maturation factor RimM</fullName>
    </recommendedName>
</protein>
<evidence type="ECO:0000256" key="3">
    <source>
        <dbReference type="ARBA" id="ARBA00022552"/>
    </source>
</evidence>
<reference evidence="8 9" key="1">
    <citation type="submission" date="2018-05" db="EMBL/GenBank/DDBJ databases">
        <title>Genomic Encyclopedia of Type Strains, Phase IV (KMG-IV): sequencing the most valuable type-strain genomes for metagenomic binning, comparative biology and taxonomic classification.</title>
        <authorList>
            <person name="Goeker M."/>
        </authorList>
    </citation>
    <scope>NUCLEOTIDE SEQUENCE [LARGE SCALE GENOMIC DNA]</scope>
    <source>
        <strain evidence="8 9">DSM 28579</strain>
    </source>
</reference>
<evidence type="ECO:0000256" key="4">
    <source>
        <dbReference type="ARBA" id="ARBA00023186"/>
    </source>
</evidence>
<proteinExistence type="inferred from homology"/>
<comment type="subunit">
    <text evidence="5">Binds ribosomal protein uS19.</text>
</comment>
<dbReference type="Pfam" id="PF01782">
    <property type="entry name" value="RimM"/>
    <property type="match status" value="1"/>
</dbReference>
<evidence type="ECO:0000313" key="8">
    <source>
        <dbReference type="EMBL" id="PVX50689.1"/>
    </source>
</evidence>
<dbReference type="Gene3D" id="2.30.30.240">
    <property type="entry name" value="PRC-barrel domain"/>
    <property type="match status" value="1"/>
</dbReference>
<dbReference type="EMBL" id="QENZ01000004">
    <property type="protein sequence ID" value="PVX50689.1"/>
    <property type="molecule type" value="Genomic_DNA"/>
</dbReference>
<dbReference type="InterPro" id="IPR011961">
    <property type="entry name" value="RimM"/>
</dbReference>
<organism evidence="8 9">
    <name type="scientific">Balneicella halophila</name>
    <dbReference type="NCBI Taxonomy" id="1537566"/>
    <lineage>
        <taxon>Bacteria</taxon>
        <taxon>Pseudomonadati</taxon>
        <taxon>Bacteroidota</taxon>
        <taxon>Bacteroidia</taxon>
        <taxon>Bacteroidales</taxon>
        <taxon>Balneicellaceae</taxon>
        <taxon>Balneicella</taxon>
    </lineage>
</organism>
<keyword evidence="9" id="KW-1185">Reference proteome</keyword>
<dbReference type="SUPFAM" id="SSF50346">
    <property type="entry name" value="PRC-barrel domain"/>
    <property type="match status" value="1"/>
</dbReference>
<evidence type="ECO:0000256" key="5">
    <source>
        <dbReference type="HAMAP-Rule" id="MF_00014"/>
    </source>
</evidence>
<dbReference type="PANTHER" id="PTHR33692">
    <property type="entry name" value="RIBOSOME MATURATION FACTOR RIMM"/>
    <property type="match status" value="1"/>
</dbReference>
<dbReference type="AlphaFoldDB" id="A0A7L4UQW5"/>
<gene>
    <name evidence="5" type="primary">rimM</name>
    <name evidence="8" type="ORF">C7377_1002</name>
</gene>
<accession>A0A7L4UQW5</accession>
<dbReference type="InterPro" id="IPR056792">
    <property type="entry name" value="PRC_RimM"/>
</dbReference>
<dbReference type="GO" id="GO:0043022">
    <property type="term" value="F:ribosome binding"/>
    <property type="evidence" value="ECO:0007669"/>
    <property type="project" value="InterPro"/>
</dbReference>
<keyword evidence="4 5" id="KW-0143">Chaperone</keyword>
<evidence type="ECO:0000313" key="9">
    <source>
        <dbReference type="Proteomes" id="UP000251835"/>
    </source>
</evidence>
<comment type="caution">
    <text evidence="8">The sequence shown here is derived from an EMBL/GenBank/DDBJ whole genome shotgun (WGS) entry which is preliminary data.</text>
</comment>
<dbReference type="GO" id="GO:0005840">
    <property type="term" value="C:ribosome"/>
    <property type="evidence" value="ECO:0007669"/>
    <property type="project" value="InterPro"/>
</dbReference>
<dbReference type="NCBIfam" id="TIGR02273">
    <property type="entry name" value="16S_RimM"/>
    <property type="match status" value="1"/>
</dbReference>
<comment type="subcellular location">
    <subcellularLocation>
        <location evidence="5">Cytoplasm</location>
    </subcellularLocation>
</comment>
<comment type="function">
    <text evidence="5">An accessory protein needed during the final step in the assembly of 30S ribosomal subunit, possibly for assembly of the head region. Essential for efficient processing of 16S rRNA. May be needed both before and after RbfA during the maturation of 16S rRNA. It has affinity for free ribosomal 30S subunits but not for 70S ribosomes.</text>
</comment>
<dbReference type="InterPro" id="IPR036976">
    <property type="entry name" value="RimM_N_sf"/>
</dbReference>
<evidence type="ECO:0000256" key="1">
    <source>
        <dbReference type="ARBA" id="ARBA00022490"/>
    </source>
</evidence>
<evidence type="ECO:0000256" key="2">
    <source>
        <dbReference type="ARBA" id="ARBA00022517"/>
    </source>
</evidence>
<keyword evidence="2 5" id="KW-0690">Ribosome biogenesis</keyword>
<dbReference type="Gene3D" id="2.40.30.60">
    <property type="entry name" value="RimM"/>
    <property type="match status" value="1"/>
</dbReference>
<dbReference type="GO" id="GO:0005737">
    <property type="term" value="C:cytoplasm"/>
    <property type="evidence" value="ECO:0007669"/>
    <property type="project" value="UniProtKB-SubCell"/>
</dbReference>
<dbReference type="GO" id="GO:0006364">
    <property type="term" value="P:rRNA processing"/>
    <property type="evidence" value="ECO:0007669"/>
    <property type="project" value="UniProtKB-UniRule"/>
</dbReference>
<sequence>MFVKEKCFYLGKIIRSHGIHGHLVLASSIPLDTANTKEPFLVDIDGGLVPFYLHKKEGLKDRDHQSYLIRFDHASTKDDAEKYIGSDVYLEHTPFVDESCEKPNLNIFRGFEIFSEDNKLVGTVLDIVDYSGNTLVNIHSKNGELLLPFTEEHIVDWDLDNKKIILRIAKGLLDI</sequence>
<feature type="domain" description="Ribosome maturation factor RimM PRC barrel" evidence="7">
    <location>
        <begin position="109"/>
        <end position="172"/>
    </location>
</feature>
<comment type="similarity">
    <text evidence="5">Belongs to the RimM family.</text>
</comment>
<dbReference type="GO" id="GO:0042274">
    <property type="term" value="P:ribosomal small subunit biogenesis"/>
    <property type="evidence" value="ECO:0007669"/>
    <property type="project" value="UniProtKB-UniRule"/>
</dbReference>
<dbReference type="InterPro" id="IPR011033">
    <property type="entry name" value="PRC_barrel-like_sf"/>
</dbReference>
<dbReference type="HAMAP" id="MF_00014">
    <property type="entry name" value="Ribosome_mat_RimM"/>
    <property type="match status" value="1"/>
</dbReference>
<name>A0A7L4UQW5_BALHA</name>
<evidence type="ECO:0000259" key="7">
    <source>
        <dbReference type="Pfam" id="PF24986"/>
    </source>
</evidence>